<evidence type="ECO:0000259" key="1">
    <source>
        <dbReference type="Pfam" id="PF00248"/>
    </source>
</evidence>
<protein>
    <submittedName>
        <fullName evidence="2">Aldo/keto reductase</fullName>
    </submittedName>
</protein>
<reference evidence="2 3" key="1">
    <citation type="submission" date="2023-08" db="EMBL/GenBank/DDBJ databases">
        <authorList>
            <person name="Sharma P."/>
            <person name="Verma V."/>
            <person name="Mohan M.K."/>
            <person name="Dubey A.K."/>
        </authorList>
    </citation>
    <scope>NUCLEOTIDE SEQUENCE [LARGE SCALE GENOMIC DNA]</scope>
    <source>
        <strain evidence="2 3">ADP4</strain>
    </source>
</reference>
<proteinExistence type="predicted"/>
<gene>
    <name evidence="2" type="ORF">RB636_37750</name>
</gene>
<dbReference type="Pfam" id="PF00248">
    <property type="entry name" value="Aldo_ket_red"/>
    <property type="match status" value="1"/>
</dbReference>
<keyword evidence="3" id="KW-1185">Reference proteome</keyword>
<name>A0ABU7X666_9ACTN</name>
<feature type="domain" description="NADP-dependent oxidoreductase" evidence="1">
    <location>
        <begin position="28"/>
        <end position="156"/>
    </location>
</feature>
<dbReference type="InterPro" id="IPR036812">
    <property type="entry name" value="NAD(P)_OxRdtase_dom_sf"/>
</dbReference>
<dbReference type="RefSeq" id="WP_331789820.1">
    <property type="nucleotide sequence ID" value="NZ_JAVFKM010000034.1"/>
</dbReference>
<dbReference type="Gene3D" id="3.20.20.100">
    <property type="entry name" value="NADP-dependent oxidoreductase domain"/>
    <property type="match status" value="1"/>
</dbReference>
<accession>A0ABU7X666</accession>
<evidence type="ECO:0000313" key="2">
    <source>
        <dbReference type="EMBL" id="MEF3118909.1"/>
    </source>
</evidence>
<dbReference type="Proteomes" id="UP001348265">
    <property type="component" value="Unassembled WGS sequence"/>
</dbReference>
<dbReference type="SUPFAM" id="SSF51430">
    <property type="entry name" value="NAD(P)-linked oxidoreductase"/>
    <property type="match status" value="1"/>
</dbReference>
<comment type="caution">
    <text evidence="2">The sequence shown here is derived from an EMBL/GenBank/DDBJ whole genome shotgun (WGS) entry which is preliminary data.</text>
</comment>
<sequence length="304" mass="31474">MTAALGLGTHRVREVAVAVELAAASPDPWIDTAPNYLGGQAHNRLAAALAAHPTVPVATKVGFLNAAALSLGRAANVVPAPDAAAGHSLAAPYIRWQAEQNRADLGRRRLAALFLHNPERTCRPDRLHERLREAFAVLEEQAATGAVQSYGVASWDGFDTGAFTVADLDRLAAEAAGSADHHLRVIQLPVSLVASGALTLALHGRGPIAEAASRGWAVHASAPLHGGELPQLATAELAALLHPRLSIAQACLLATASCPGVSRVLLSASHRAHWTAALGALAAEPIPPTRLRSVLDVLAAPRPG</sequence>
<dbReference type="EMBL" id="JAVFKM010000034">
    <property type="protein sequence ID" value="MEF3118909.1"/>
    <property type="molecule type" value="Genomic_DNA"/>
</dbReference>
<organism evidence="2 3">
    <name type="scientific">Streptomyces chrestomyceticus</name>
    <dbReference type="NCBI Taxonomy" id="68185"/>
    <lineage>
        <taxon>Bacteria</taxon>
        <taxon>Bacillati</taxon>
        <taxon>Actinomycetota</taxon>
        <taxon>Actinomycetes</taxon>
        <taxon>Kitasatosporales</taxon>
        <taxon>Streptomycetaceae</taxon>
        <taxon>Streptomyces</taxon>
    </lineage>
</organism>
<dbReference type="InterPro" id="IPR023210">
    <property type="entry name" value="NADP_OxRdtase_dom"/>
</dbReference>
<evidence type="ECO:0000313" key="3">
    <source>
        <dbReference type="Proteomes" id="UP001348265"/>
    </source>
</evidence>